<keyword evidence="4 5" id="KW-0472">Membrane</keyword>
<dbReference type="RefSeq" id="WP_302722624.1">
    <property type="nucleotide sequence ID" value="NZ_JAULRU010000569.1"/>
</dbReference>
<comment type="subcellular location">
    <subcellularLocation>
        <location evidence="1">Membrane</location>
        <topology evidence="1">Multi-pass membrane protein</topology>
    </subcellularLocation>
</comment>
<dbReference type="PANTHER" id="PTHR36926">
    <property type="entry name" value="COLICIN V PRODUCTION PROTEIN"/>
    <property type="match status" value="1"/>
</dbReference>
<comment type="caution">
    <text evidence="6">The sequence shown here is derived from an EMBL/GenBank/DDBJ whole genome shotgun (WGS) entry which is preliminary data.</text>
</comment>
<dbReference type="Pfam" id="PF02674">
    <property type="entry name" value="Colicin_V"/>
    <property type="match status" value="1"/>
</dbReference>
<evidence type="ECO:0000256" key="2">
    <source>
        <dbReference type="ARBA" id="ARBA00022692"/>
    </source>
</evidence>
<name>A0ABU4RXR1_9GAMM</name>
<dbReference type="PANTHER" id="PTHR36926:SF1">
    <property type="entry name" value="COLICIN V PRODUCTION PROTEIN"/>
    <property type="match status" value="1"/>
</dbReference>
<feature type="transmembrane region" description="Helical" evidence="5">
    <location>
        <begin position="64"/>
        <end position="85"/>
    </location>
</feature>
<dbReference type="EMBL" id="JAXAFO010000014">
    <property type="protein sequence ID" value="MDX6849700.1"/>
    <property type="molecule type" value="Genomic_DNA"/>
</dbReference>
<feature type="transmembrane region" description="Helical" evidence="5">
    <location>
        <begin position="31"/>
        <end position="52"/>
    </location>
</feature>
<evidence type="ECO:0000256" key="1">
    <source>
        <dbReference type="ARBA" id="ARBA00004141"/>
    </source>
</evidence>
<keyword evidence="7" id="KW-1185">Reference proteome</keyword>
<dbReference type="Proteomes" id="UP001273505">
    <property type="component" value="Unassembled WGS sequence"/>
</dbReference>
<evidence type="ECO:0000256" key="4">
    <source>
        <dbReference type="ARBA" id="ARBA00023136"/>
    </source>
</evidence>
<dbReference type="InterPro" id="IPR052719">
    <property type="entry name" value="CvpA-like"/>
</dbReference>
<proteinExistence type="predicted"/>
<accession>A0ABU4RXR1</accession>
<evidence type="ECO:0000313" key="7">
    <source>
        <dbReference type="Proteomes" id="UP001273505"/>
    </source>
</evidence>
<keyword evidence="3 5" id="KW-1133">Transmembrane helix</keyword>
<gene>
    <name evidence="6" type="ORF">SCD92_10030</name>
</gene>
<protein>
    <submittedName>
        <fullName evidence="6">CvpA family protein</fullName>
    </submittedName>
</protein>
<evidence type="ECO:0000256" key="3">
    <source>
        <dbReference type="ARBA" id="ARBA00022989"/>
    </source>
</evidence>
<organism evidence="6 7">
    <name type="scientific">Gilvimarinus gilvus</name>
    <dbReference type="NCBI Taxonomy" id="3058038"/>
    <lineage>
        <taxon>Bacteria</taxon>
        <taxon>Pseudomonadati</taxon>
        <taxon>Pseudomonadota</taxon>
        <taxon>Gammaproteobacteria</taxon>
        <taxon>Cellvibrionales</taxon>
        <taxon>Cellvibrionaceae</taxon>
        <taxon>Gilvimarinus</taxon>
    </lineage>
</organism>
<feature type="transmembrane region" description="Helical" evidence="5">
    <location>
        <begin position="106"/>
        <end position="125"/>
    </location>
</feature>
<sequence length="169" mass="18673">MNWADWTIIGILSVSCLISLKRGFVKEALSLAVWVAAFIIAMLFNDRLAALMTNLIETPSLRAIAAFAALFAATLIVGAMVNYLIGELVKITGLSGTDRLFGMVFGLVRGAVVVMAAVILLPAMIPVNDDPWWQESLLIPHFLVFEDWARETTFLIKDWALSLFEDEIN</sequence>
<dbReference type="InterPro" id="IPR003825">
    <property type="entry name" value="Colicin-V_CvpA"/>
</dbReference>
<evidence type="ECO:0000256" key="5">
    <source>
        <dbReference type="SAM" id="Phobius"/>
    </source>
</evidence>
<keyword evidence="2 5" id="KW-0812">Transmembrane</keyword>
<evidence type="ECO:0000313" key="6">
    <source>
        <dbReference type="EMBL" id="MDX6849700.1"/>
    </source>
</evidence>
<reference evidence="6 7" key="1">
    <citation type="submission" date="2023-11" db="EMBL/GenBank/DDBJ databases">
        <title>Gilvimarinus fulvus sp. nov., isolated from the surface of Kelp.</title>
        <authorList>
            <person name="Sun Y.Y."/>
            <person name="Gong Y."/>
            <person name="Du Z.J."/>
        </authorList>
    </citation>
    <scope>NUCLEOTIDE SEQUENCE [LARGE SCALE GENOMIC DNA]</scope>
    <source>
        <strain evidence="6 7">SDUM040013</strain>
    </source>
</reference>